<accession>A0A0G4HCF3</accession>
<reference evidence="2" key="1">
    <citation type="submission" date="2014-11" db="EMBL/GenBank/DDBJ databases">
        <authorList>
            <person name="Otto D Thomas"/>
            <person name="Naeem Raeece"/>
        </authorList>
    </citation>
    <scope>NUCLEOTIDE SEQUENCE</scope>
</reference>
<feature type="region of interest" description="Disordered" evidence="1">
    <location>
        <begin position="1"/>
        <end position="32"/>
    </location>
</feature>
<dbReference type="EMBL" id="CDMZ01002291">
    <property type="protein sequence ID" value="CEM41707.1"/>
    <property type="molecule type" value="Genomic_DNA"/>
</dbReference>
<organism evidence="2">
    <name type="scientific">Chromera velia CCMP2878</name>
    <dbReference type="NCBI Taxonomy" id="1169474"/>
    <lineage>
        <taxon>Eukaryota</taxon>
        <taxon>Sar</taxon>
        <taxon>Alveolata</taxon>
        <taxon>Colpodellida</taxon>
        <taxon>Chromeraceae</taxon>
        <taxon>Chromera</taxon>
    </lineage>
</organism>
<dbReference type="VEuPathDB" id="CryptoDB:Cvel_26188"/>
<feature type="compositionally biased region" description="Acidic residues" evidence="1">
    <location>
        <begin position="149"/>
        <end position="162"/>
    </location>
</feature>
<proteinExistence type="predicted"/>
<evidence type="ECO:0000313" key="2">
    <source>
        <dbReference type="EMBL" id="CEM41707.1"/>
    </source>
</evidence>
<feature type="compositionally biased region" description="Basic and acidic residues" evidence="1">
    <location>
        <begin position="51"/>
        <end position="69"/>
    </location>
</feature>
<dbReference type="AlphaFoldDB" id="A0A0G4HCF3"/>
<evidence type="ECO:0000256" key="1">
    <source>
        <dbReference type="SAM" id="MobiDB-lite"/>
    </source>
</evidence>
<feature type="region of interest" description="Disordered" evidence="1">
    <location>
        <begin position="45"/>
        <end position="116"/>
    </location>
</feature>
<protein>
    <submittedName>
        <fullName evidence="2">Uncharacterized protein</fullName>
    </submittedName>
</protein>
<gene>
    <name evidence="2" type="ORF">Cvel_26188</name>
</gene>
<feature type="region of interest" description="Disordered" evidence="1">
    <location>
        <begin position="300"/>
        <end position="324"/>
    </location>
</feature>
<name>A0A0G4HCF3_9ALVE</name>
<feature type="compositionally biased region" description="Low complexity" evidence="1">
    <location>
        <begin position="80"/>
        <end position="106"/>
    </location>
</feature>
<feature type="compositionally biased region" description="Basic and acidic residues" evidence="1">
    <location>
        <begin position="16"/>
        <end position="27"/>
    </location>
</feature>
<feature type="region of interest" description="Disordered" evidence="1">
    <location>
        <begin position="375"/>
        <end position="415"/>
    </location>
</feature>
<feature type="compositionally biased region" description="Basic and acidic residues" evidence="1">
    <location>
        <begin position="311"/>
        <end position="321"/>
    </location>
</feature>
<sequence length="415" mass="45708">MEAPTAILQKQMDTQKQSHDQTAENQRKGAVMYRKKIPPVLFTRDYYVPEAPRRPAETKADEAGARREISAGASSEATRVPSDPSSSLSLPLPHQVSVSGDSSVSGLPSPAERAPEGAVGVHAGALKRELSSNGCTETGVGKTGHEGEVEAEAEGQTEEEAERFDKEKAVREAWYLAELSDTRTHIDAAEQDRIRVGPPVWVIAVITALRELYISPFVLATRMRGSQKNSNRIQLRVVKDKKEGRYSLGKDDGTHRPQLAWKVVAERGEQHMEVYVVCFLTASDLQSILDVVEKATSSGLKEGLLPPANSESREDKRKKSDPASQKLLAKIVKMCRSHPIVSREREYNEMLARVEARVLNPTDWAKYINFTHLGPVHTRNRQPGGTGGQKAQGRKKEHVFDGRNQGALGEGLPQT</sequence>
<feature type="region of interest" description="Disordered" evidence="1">
    <location>
        <begin position="129"/>
        <end position="162"/>
    </location>
</feature>